<dbReference type="Proteomes" id="UP000324222">
    <property type="component" value="Unassembled WGS sequence"/>
</dbReference>
<gene>
    <name evidence="1" type="ORF">E2C01_029686</name>
</gene>
<dbReference type="EMBL" id="VSRR010003456">
    <property type="protein sequence ID" value="MPC36237.1"/>
    <property type="molecule type" value="Genomic_DNA"/>
</dbReference>
<name>A0A5B7ESL8_PORTR</name>
<reference evidence="1 2" key="1">
    <citation type="submission" date="2019-05" db="EMBL/GenBank/DDBJ databases">
        <title>Another draft genome of Portunus trituberculatus and its Hox gene families provides insights of decapod evolution.</title>
        <authorList>
            <person name="Jeong J.-H."/>
            <person name="Song I."/>
            <person name="Kim S."/>
            <person name="Choi T."/>
            <person name="Kim D."/>
            <person name="Ryu S."/>
            <person name="Kim W."/>
        </authorList>
    </citation>
    <scope>NUCLEOTIDE SEQUENCE [LARGE SCALE GENOMIC DNA]</scope>
    <source>
        <tissue evidence="1">Muscle</tissue>
    </source>
</reference>
<organism evidence="1 2">
    <name type="scientific">Portunus trituberculatus</name>
    <name type="common">Swimming crab</name>
    <name type="synonym">Neptunus trituberculatus</name>
    <dbReference type="NCBI Taxonomy" id="210409"/>
    <lineage>
        <taxon>Eukaryota</taxon>
        <taxon>Metazoa</taxon>
        <taxon>Ecdysozoa</taxon>
        <taxon>Arthropoda</taxon>
        <taxon>Crustacea</taxon>
        <taxon>Multicrustacea</taxon>
        <taxon>Malacostraca</taxon>
        <taxon>Eumalacostraca</taxon>
        <taxon>Eucarida</taxon>
        <taxon>Decapoda</taxon>
        <taxon>Pleocyemata</taxon>
        <taxon>Brachyura</taxon>
        <taxon>Eubrachyura</taxon>
        <taxon>Portunoidea</taxon>
        <taxon>Portunidae</taxon>
        <taxon>Portuninae</taxon>
        <taxon>Portunus</taxon>
    </lineage>
</organism>
<evidence type="ECO:0000313" key="2">
    <source>
        <dbReference type="Proteomes" id="UP000324222"/>
    </source>
</evidence>
<accession>A0A5B7ESL8</accession>
<evidence type="ECO:0000313" key="1">
    <source>
        <dbReference type="EMBL" id="MPC36237.1"/>
    </source>
</evidence>
<proteinExistence type="predicted"/>
<protein>
    <submittedName>
        <fullName evidence="1">Uncharacterized protein</fullName>
    </submittedName>
</protein>
<keyword evidence="2" id="KW-1185">Reference proteome</keyword>
<sequence length="84" mass="9272">MKELMYAFHFCPSCIKGKRSAVEAGGEEQSDTSQDPLSRLLFGLEVEGPDIGWSSLARLVKRTLIQVPVLCFVLCNGLGKKEQN</sequence>
<comment type="caution">
    <text evidence="1">The sequence shown here is derived from an EMBL/GenBank/DDBJ whole genome shotgun (WGS) entry which is preliminary data.</text>
</comment>
<dbReference type="AlphaFoldDB" id="A0A5B7ESL8"/>